<dbReference type="Proteomes" id="UP001516023">
    <property type="component" value="Unassembled WGS sequence"/>
</dbReference>
<feature type="compositionally biased region" description="Basic and acidic residues" evidence="1">
    <location>
        <begin position="68"/>
        <end position="89"/>
    </location>
</feature>
<feature type="transmembrane region" description="Helical" evidence="2">
    <location>
        <begin position="116"/>
        <end position="141"/>
    </location>
</feature>
<keyword evidence="4" id="KW-1185">Reference proteome</keyword>
<comment type="caution">
    <text evidence="3">The sequence shown here is derived from an EMBL/GenBank/DDBJ whole genome shotgun (WGS) entry which is preliminary data.</text>
</comment>
<feature type="region of interest" description="Disordered" evidence="1">
    <location>
        <begin position="171"/>
        <end position="192"/>
    </location>
</feature>
<protein>
    <submittedName>
        <fullName evidence="3">Uncharacterized protein</fullName>
    </submittedName>
</protein>
<evidence type="ECO:0000313" key="3">
    <source>
        <dbReference type="EMBL" id="KAL3804702.1"/>
    </source>
</evidence>
<dbReference type="EMBL" id="JABMIG020000006">
    <property type="protein sequence ID" value="KAL3804702.1"/>
    <property type="molecule type" value="Genomic_DNA"/>
</dbReference>
<accession>A0ABD3QWP3</accession>
<dbReference type="AlphaFoldDB" id="A0ABD3QWP3"/>
<name>A0ABD3QWP3_9STRA</name>
<evidence type="ECO:0000313" key="4">
    <source>
        <dbReference type="Proteomes" id="UP001516023"/>
    </source>
</evidence>
<sequence>MNTGSIKRRSRRKCHPRQMPQRSIRHCRRSSDRIVLLPLLLLALVLTPKYLKPVDGTQVKWSSNENVSPKDRAAHDAPRSQKYWDEHGIERPDYAKTDEEIAAERRQNGDSKWQTWLGTSLIAVYVVFGILAISTIAYAVITGDWGVIKNNQVTAFLDRFITQVMESGGMKGQKLGSSAETTQTTTGGVSEEEKLRIARLARFDNPRDMLDSMKED</sequence>
<evidence type="ECO:0000256" key="1">
    <source>
        <dbReference type="SAM" id="MobiDB-lite"/>
    </source>
</evidence>
<keyword evidence="2" id="KW-0472">Membrane</keyword>
<evidence type="ECO:0000256" key="2">
    <source>
        <dbReference type="SAM" id="Phobius"/>
    </source>
</evidence>
<gene>
    <name evidence="3" type="ORF">HJC23_008517</name>
</gene>
<feature type="region of interest" description="Disordered" evidence="1">
    <location>
        <begin position="1"/>
        <end position="23"/>
    </location>
</feature>
<feature type="region of interest" description="Disordered" evidence="1">
    <location>
        <begin position="60"/>
        <end position="89"/>
    </location>
</feature>
<proteinExistence type="predicted"/>
<feature type="compositionally biased region" description="Polar residues" evidence="1">
    <location>
        <begin position="175"/>
        <end position="188"/>
    </location>
</feature>
<feature type="compositionally biased region" description="Basic residues" evidence="1">
    <location>
        <begin position="1"/>
        <end position="16"/>
    </location>
</feature>
<organism evidence="3 4">
    <name type="scientific">Cyclotella cryptica</name>
    <dbReference type="NCBI Taxonomy" id="29204"/>
    <lineage>
        <taxon>Eukaryota</taxon>
        <taxon>Sar</taxon>
        <taxon>Stramenopiles</taxon>
        <taxon>Ochrophyta</taxon>
        <taxon>Bacillariophyta</taxon>
        <taxon>Coscinodiscophyceae</taxon>
        <taxon>Thalassiosirophycidae</taxon>
        <taxon>Stephanodiscales</taxon>
        <taxon>Stephanodiscaceae</taxon>
        <taxon>Cyclotella</taxon>
    </lineage>
</organism>
<keyword evidence="2" id="KW-0812">Transmembrane</keyword>
<keyword evidence="2" id="KW-1133">Transmembrane helix</keyword>
<reference evidence="3 4" key="1">
    <citation type="journal article" date="2020" name="G3 (Bethesda)">
        <title>Improved Reference Genome for Cyclotella cryptica CCMP332, a Model for Cell Wall Morphogenesis, Salinity Adaptation, and Lipid Production in Diatoms (Bacillariophyta).</title>
        <authorList>
            <person name="Roberts W.R."/>
            <person name="Downey K.M."/>
            <person name="Ruck E.C."/>
            <person name="Traller J.C."/>
            <person name="Alverson A.J."/>
        </authorList>
    </citation>
    <scope>NUCLEOTIDE SEQUENCE [LARGE SCALE GENOMIC DNA]</scope>
    <source>
        <strain evidence="3 4">CCMP332</strain>
    </source>
</reference>